<gene>
    <name evidence="4" type="ORF">B5807_02781</name>
</gene>
<feature type="region of interest" description="Disordered" evidence="2">
    <location>
        <begin position="215"/>
        <end position="241"/>
    </location>
</feature>
<name>A0A1Y2MAJ6_EPING</name>
<dbReference type="OMA" id="CCHALDE"/>
<dbReference type="GO" id="GO:0008270">
    <property type="term" value="F:zinc ion binding"/>
    <property type="evidence" value="ECO:0007669"/>
    <property type="project" value="InterPro"/>
</dbReference>
<reference evidence="4 5" key="1">
    <citation type="journal article" date="2017" name="Genome Announc.">
        <title>Genome sequence of the saprophytic ascomycete Epicoccum nigrum ICMP 19927 strain isolated from New Zealand.</title>
        <authorList>
            <person name="Fokin M."/>
            <person name="Fleetwood D."/>
            <person name="Weir B.S."/>
            <person name="Villas-Boas S.G."/>
        </authorList>
    </citation>
    <scope>NUCLEOTIDE SEQUENCE [LARGE SCALE GENOMIC DNA]</scope>
    <source>
        <strain evidence="4 5">ICMP 19927</strain>
    </source>
</reference>
<feature type="region of interest" description="Disordered" evidence="2">
    <location>
        <begin position="707"/>
        <end position="747"/>
    </location>
</feature>
<feature type="region of interest" description="Disordered" evidence="2">
    <location>
        <begin position="1"/>
        <end position="43"/>
    </location>
</feature>
<dbReference type="InterPro" id="IPR001138">
    <property type="entry name" value="Zn2Cys6_DnaBD"/>
</dbReference>
<dbReference type="EMBL" id="KZ107839">
    <property type="protein sequence ID" value="OSS53032.1"/>
    <property type="molecule type" value="Genomic_DNA"/>
</dbReference>
<sequence length="747" mass="83022">MSSGDESAPDYSDEHDLPQRSRIPSRQQSNTPDTPRKRRRIESVEPSRVRKYYLEGKYNDAYRVLFNQDVAQVAARFTPIEGEGERSQHYTAQYGASTWSGEEQTTLFAALGRLGKDDVAGIAEAIGTKSIPETRELLLLLRNAVIMKGSLGLTMRDVPAAIEVGRECTEELDVMADALAWYQEQWEVAEEQKRYHDYWLITPRIAQDIEAAINGPSRPVSTQPATPAEPETPRTGPGVAGSCERCKHHKIRCDRKKPCSNCARMKKKVLCEYKPSKRTPLSVDPTPQPSDLEQAVDNASQSAAQLRPQILQAIPEADLLHAENMLLLSRDLFMNRSPDIPSPWPHWSAYASEQVPEPSVMRTCFNDFHALAVSVTKRLMQTAILQATSRLRSQRRRSKKGVMPLVKTRDVLSAIDVLGMNRNGRSRWTGVARRCNVRVIDEQRTTRFKVKQSEISWHQAEQILGLYDAVTTQSSVYSAAPATDSEGEENFGQRAARHGTPLPMEKLSLSKSESDLESIVDTSDDADQSDTGVTDEEPHDSANEDATDRSASIDPEDAARIDTHGRQTVEQFDQEARQREEEALSNRLGFAVTMKSEAPDDLISEHDSDDAREALITTADDWRDWTEYRAAWEEYPTAIPVSKFIANQKPCAPSYFVHAAVDSDSSTSSWGARKSAKTGSSTIELEPQDPRRHAAMLSDAYGAFDSGLTGDSSSADSDLKADMPAQSIEHAETEGASNGFSPMDWEA</sequence>
<dbReference type="PROSITE" id="PS50048">
    <property type="entry name" value="ZN2_CY6_FUNGAL_2"/>
    <property type="match status" value="1"/>
</dbReference>
<dbReference type="PANTHER" id="PTHR28079">
    <property type="entry name" value="RNA POLYMERASE I-SPECIFIC TRANSCRIPTION INITIATION FACTOR RRN5"/>
    <property type="match status" value="1"/>
</dbReference>
<dbReference type="InterPro" id="IPR039601">
    <property type="entry name" value="Rrn5"/>
</dbReference>
<dbReference type="GO" id="GO:0000182">
    <property type="term" value="F:rDNA binding"/>
    <property type="evidence" value="ECO:0007669"/>
    <property type="project" value="TreeGrafter"/>
</dbReference>
<feature type="region of interest" description="Disordered" evidence="2">
    <location>
        <begin position="478"/>
        <end position="554"/>
    </location>
</feature>
<protein>
    <recommendedName>
        <fullName evidence="3">Zn(2)-C6 fungal-type domain-containing protein</fullName>
    </recommendedName>
</protein>
<dbReference type="InterPro" id="IPR036864">
    <property type="entry name" value="Zn2-C6_fun-type_DNA-bd_sf"/>
</dbReference>
<dbReference type="Gene3D" id="4.10.240.10">
    <property type="entry name" value="Zn(2)-C6 fungal-type DNA-binding domain"/>
    <property type="match status" value="1"/>
</dbReference>
<dbReference type="AlphaFoldDB" id="A0A1Y2MAJ6"/>
<dbReference type="GO" id="GO:0001181">
    <property type="term" value="F:RNA polymerase I general transcription initiation factor activity"/>
    <property type="evidence" value="ECO:0007669"/>
    <property type="project" value="TreeGrafter"/>
</dbReference>
<keyword evidence="5" id="KW-1185">Reference proteome</keyword>
<evidence type="ECO:0000313" key="4">
    <source>
        <dbReference type="EMBL" id="OSS53032.1"/>
    </source>
</evidence>
<dbReference type="GO" id="GO:0006361">
    <property type="term" value="P:transcription initiation at RNA polymerase I promoter"/>
    <property type="evidence" value="ECO:0007669"/>
    <property type="project" value="TreeGrafter"/>
</dbReference>
<dbReference type="CDD" id="cd00067">
    <property type="entry name" value="GAL4"/>
    <property type="match status" value="1"/>
</dbReference>
<dbReference type="GO" id="GO:0000500">
    <property type="term" value="C:RNA polymerase I upstream activating factor complex"/>
    <property type="evidence" value="ECO:0007669"/>
    <property type="project" value="InterPro"/>
</dbReference>
<feature type="domain" description="Zn(2)-C6 fungal-type" evidence="3">
    <location>
        <begin position="242"/>
        <end position="273"/>
    </location>
</feature>
<keyword evidence="1" id="KW-0539">Nucleus</keyword>
<feature type="compositionally biased region" description="Acidic residues" evidence="2">
    <location>
        <begin position="515"/>
        <end position="538"/>
    </location>
</feature>
<proteinExistence type="predicted"/>
<dbReference type="GO" id="GO:0000981">
    <property type="term" value="F:DNA-binding transcription factor activity, RNA polymerase II-specific"/>
    <property type="evidence" value="ECO:0007669"/>
    <property type="project" value="InterPro"/>
</dbReference>
<dbReference type="PANTHER" id="PTHR28079:SF1">
    <property type="entry name" value="RNA POLYMERASE I-SPECIFIC TRANSCRIPTION INITIATION FACTOR RRN5"/>
    <property type="match status" value="1"/>
</dbReference>
<dbReference type="InParanoid" id="A0A1Y2MAJ6"/>
<accession>A0A1Y2MAJ6</accession>
<evidence type="ECO:0000259" key="3">
    <source>
        <dbReference type="PROSITE" id="PS50048"/>
    </source>
</evidence>
<dbReference type="STRING" id="105696.A0A1Y2MAJ6"/>
<dbReference type="PROSITE" id="PS00463">
    <property type="entry name" value="ZN2_CY6_FUNGAL_1"/>
    <property type="match status" value="1"/>
</dbReference>
<dbReference type="Pfam" id="PF00172">
    <property type="entry name" value="Zn_clus"/>
    <property type="match status" value="1"/>
</dbReference>
<dbReference type="SUPFAM" id="SSF57701">
    <property type="entry name" value="Zn2/Cys6 DNA-binding domain"/>
    <property type="match status" value="1"/>
</dbReference>
<evidence type="ECO:0000256" key="2">
    <source>
        <dbReference type="SAM" id="MobiDB-lite"/>
    </source>
</evidence>
<feature type="compositionally biased region" description="Low complexity" evidence="2">
    <location>
        <begin position="224"/>
        <end position="237"/>
    </location>
</feature>
<evidence type="ECO:0000256" key="1">
    <source>
        <dbReference type="ARBA" id="ARBA00023242"/>
    </source>
</evidence>
<dbReference type="GO" id="GO:0042790">
    <property type="term" value="P:nucleolar large rRNA transcription by RNA polymerase I"/>
    <property type="evidence" value="ECO:0007669"/>
    <property type="project" value="InterPro"/>
</dbReference>
<dbReference type="Proteomes" id="UP000193240">
    <property type="component" value="Unassembled WGS sequence"/>
</dbReference>
<feature type="compositionally biased region" description="Polar residues" evidence="2">
    <location>
        <begin position="22"/>
        <end position="33"/>
    </location>
</feature>
<evidence type="ECO:0000313" key="5">
    <source>
        <dbReference type="Proteomes" id="UP000193240"/>
    </source>
</evidence>
<dbReference type="SMART" id="SM00066">
    <property type="entry name" value="GAL4"/>
    <property type="match status" value="1"/>
</dbReference>
<feature type="compositionally biased region" description="Basic and acidic residues" evidence="2">
    <location>
        <begin position="539"/>
        <end position="548"/>
    </location>
</feature>
<organism evidence="4 5">
    <name type="scientific">Epicoccum nigrum</name>
    <name type="common">Soil fungus</name>
    <name type="synonym">Epicoccum purpurascens</name>
    <dbReference type="NCBI Taxonomy" id="105696"/>
    <lineage>
        <taxon>Eukaryota</taxon>
        <taxon>Fungi</taxon>
        <taxon>Dikarya</taxon>
        <taxon>Ascomycota</taxon>
        <taxon>Pezizomycotina</taxon>
        <taxon>Dothideomycetes</taxon>
        <taxon>Pleosporomycetidae</taxon>
        <taxon>Pleosporales</taxon>
        <taxon>Pleosporineae</taxon>
        <taxon>Didymellaceae</taxon>
        <taxon>Epicoccum</taxon>
    </lineage>
</organism>